<accession>A0A1B1N8B7</accession>
<sequence length="135" mass="14585">MPSTTTRNGKARRPAQAVTAARPSVEEDRRRRMWQYLLAMGVRTASFPLAVWAFTTERYALAWIAVAFAAVIPAFAVMLANAVDQRRGPAAAPRSPTRGLEAAPGRSSSSEPRSSETLTGTVVSSRHTRSDTDAP</sequence>
<dbReference type="STRING" id="1758689.SGUI_0277"/>
<proteinExistence type="predicted"/>
<gene>
    <name evidence="3" type="ORF">SGUI_0277</name>
</gene>
<dbReference type="AlphaFoldDB" id="A0A1B1N8B7"/>
<evidence type="ECO:0000313" key="3">
    <source>
        <dbReference type="EMBL" id="ANS77673.1"/>
    </source>
</evidence>
<keyword evidence="2" id="KW-1133">Transmembrane helix</keyword>
<feature type="compositionally biased region" description="Low complexity" evidence="1">
    <location>
        <begin position="106"/>
        <end position="116"/>
    </location>
</feature>
<evidence type="ECO:0000256" key="2">
    <source>
        <dbReference type="SAM" id="Phobius"/>
    </source>
</evidence>
<dbReference type="Proteomes" id="UP000092482">
    <property type="component" value="Chromosome"/>
</dbReference>
<name>A0A1B1N8B7_9MICO</name>
<dbReference type="Pfam" id="PF11298">
    <property type="entry name" value="DUF3099"/>
    <property type="match status" value="1"/>
</dbReference>
<protein>
    <recommendedName>
        <fullName evidence="5">DUF3099 domain-containing protein</fullName>
    </recommendedName>
</protein>
<keyword evidence="4" id="KW-1185">Reference proteome</keyword>
<dbReference type="RefSeq" id="WP_066635345.1">
    <property type="nucleotide sequence ID" value="NZ_CP014989.1"/>
</dbReference>
<dbReference type="KEGG" id="serj:SGUI_0277"/>
<feature type="region of interest" description="Disordered" evidence="1">
    <location>
        <begin position="85"/>
        <end position="135"/>
    </location>
</feature>
<feature type="transmembrane region" description="Helical" evidence="2">
    <location>
        <begin position="60"/>
        <end position="80"/>
    </location>
</feature>
<reference evidence="3 4" key="1">
    <citation type="submission" date="2016-03" db="EMBL/GenBank/DDBJ databases">
        <title>Shallow-sea hydrothermal system.</title>
        <authorList>
            <person name="Tang K."/>
        </authorList>
    </citation>
    <scope>NUCLEOTIDE SEQUENCE [LARGE SCALE GENOMIC DNA]</scope>
    <source>
        <strain evidence="3 4">JLT9</strain>
    </source>
</reference>
<keyword evidence="2" id="KW-0812">Transmembrane</keyword>
<feature type="transmembrane region" description="Helical" evidence="2">
    <location>
        <begin position="36"/>
        <end position="54"/>
    </location>
</feature>
<dbReference type="EMBL" id="CP014989">
    <property type="protein sequence ID" value="ANS77673.1"/>
    <property type="molecule type" value="Genomic_DNA"/>
</dbReference>
<evidence type="ECO:0000313" key="4">
    <source>
        <dbReference type="Proteomes" id="UP000092482"/>
    </source>
</evidence>
<evidence type="ECO:0008006" key="5">
    <source>
        <dbReference type="Google" id="ProtNLM"/>
    </source>
</evidence>
<keyword evidence="2" id="KW-0472">Membrane</keyword>
<evidence type="ECO:0000256" key="1">
    <source>
        <dbReference type="SAM" id="MobiDB-lite"/>
    </source>
</evidence>
<feature type="region of interest" description="Disordered" evidence="1">
    <location>
        <begin position="1"/>
        <end position="24"/>
    </location>
</feature>
<dbReference type="InterPro" id="IPR021449">
    <property type="entry name" value="DUF3099"/>
</dbReference>
<organism evidence="3 4">
    <name type="scientific">Serinicoccus hydrothermalis</name>
    <dbReference type="NCBI Taxonomy" id="1758689"/>
    <lineage>
        <taxon>Bacteria</taxon>
        <taxon>Bacillati</taxon>
        <taxon>Actinomycetota</taxon>
        <taxon>Actinomycetes</taxon>
        <taxon>Micrococcales</taxon>
        <taxon>Ornithinimicrobiaceae</taxon>
        <taxon>Serinicoccus</taxon>
    </lineage>
</organism>